<evidence type="ECO:0000313" key="3">
    <source>
        <dbReference type="Proteomes" id="UP001185015"/>
    </source>
</evidence>
<feature type="transmembrane region" description="Helical" evidence="1">
    <location>
        <begin position="69"/>
        <end position="90"/>
    </location>
</feature>
<dbReference type="Proteomes" id="UP001185015">
    <property type="component" value="Unassembled WGS sequence"/>
</dbReference>
<keyword evidence="1" id="KW-0472">Membrane</keyword>
<keyword evidence="3" id="KW-1185">Reference proteome</keyword>
<feature type="transmembrane region" description="Helical" evidence="1">
    <location>
        <begin position="6"/>
        <end position="28"/>
    </location>
</feature>
<feature type="transmembrane region" description="Helical" evidence="1">
    <location>
        <begin position="102"/>
        <end position="122"/>
    </location>
</feature>
<evidence type="ECO:0000256" key="1">
    <source>
        <dbReference type="SAM" id="Phobius"/>
    </source>
</evidence>
<sequence length="127" mass="14298">MISVISVLADLSLTLQVIAFVMLLYAINLKKVGLAEHGRASSLAVYVMVPTILYMFYSISLGFRLPEYGIILGLHRLLGSIVLIFIILFVTNRWRFKKKVHMDIVAVCWTLSLLMGIGVYLISHDIL</sequence>
<dbReference type="EMBL" id="JAVDQI010000010">
    <property type="protein sequence ID" value="MDR6223645.1"/>
    <property type="molecule type" value="Genomic_DNA"/>
</dbReference>
<dbReference type="RefSeq" id="WP_270095369.1">
    <property type="nucleotide sequence ID" value="NZ_JAQFFK010000001.1"/>
</dbReference>
<keyword evidence="1" id="KW-0812">Transmembrane</keyword>
<gene>
    <name evidence="2" type="ORF">J2750_002118</name>
</gene>
<protein>
    <submittedName>
        <fullName evidence="2">Uncharacterized membrane protein YozB (DUF420 family)</fullName>
    </submittedName>
</protein>
<feature type="transmembrane region" description="Helical" evidence="1">
    <location>
        <begin position="40"/>
        <end position="57"/>
    </location>
</feature>
<dbReference type="AlphaFoldDB" id="A0AA90U1D2"/>
<proteinExistence type="predicted"/>
<accession>A0AA90U1D2</accession>
<keyword evidence="1" id="KW-1133">Transmembrane helix</keyword>
<evidence type="ECO:0000313" key="2">
    <source>
        <dbReference type="EMBL" id="MDR6223645.1"/>
    </source>
</evidence>
<organism evidence="2 3">
    <name type="scientific">Methanococcoides alaskense</name>
    <dbReference type="NCBI Taxonomy" id="325778"/>
    <lineage>
        <taxon>Archaea</taxon>
        <taxon>Methanobacteriati</taxon>
        <taxon>Methanobacteriota</taxon>
        <taxon>Stenosarchaea group</taxon>
        <taxon>Methanomicrobia</taxon>
        <taxon>Methanosarcinales</taxon>
        <taxon>Methanosarcinaceae</taxon>
        <taxon>Methanococcoides</taxon>
    </lineage>
</organism>
<reference evidence="2 3" key="1">
    <citation type="submission" date="2023-07" db="EMBL/GenBank/DDBJ databases">
        <title>Genomic Encyclopedia of Type Strains, Phase IV (KMG-IV): sequencing the most valuable type-strain genomes for metagenomic binning, comparative biology and taxonomic classification.</title>
        <authorList>
            <person name="Goeker M."/>
        </authorList>
    </citation>
    <scope>NUCLEOTIDE SEQUENCE [LARGE SCALE GENOMIC DNA]</scope>
    <source>
        <strain evidence="2 3">DSM 17273</strain>
    </source>
</reference>
<comment type="caution">
    <text evidence="2">The sequence shown here is derived from an EMBL/GenBank/DDBJ whole genome shotgun (WGS) entry which is preliminary data.</text>
</comment>
<name>A0AA90U1D2_9EURY</name>